<dbReference type="InterPro" id="IPR040531">
    <property type="entry name" value="DUF5623"/>
</dbReference>
<accession>A0A3G7TXV3</accession>
<evidence type="ECO:0000259" key="1">
    <source>
        <dbReference type="Pfam" id="PF18536"/>
    </source>
</evidence>
<dbReference type="Gene3D" id="1.20.1260.40">
    <property type="match status" value="1"/>
</dbReference>
<dbReference type="RefSeq" id="WP_124322826.1">
    <property type="nucleotide sequence ID" value="NZ_CP027753.1"/>
</dbReference>
<organism evidence="2 3">
    <name type="scientific">Pseudomonas chlororaphis</name>
    <dbReference type="NCBI Taxonomy" id="587753"/>
    <lineage>
        <taxon>Bacteria</taxon>
        <taxon>Pseudomonadati</taxon>
        <taxon>Pseudomonadota</taxon>
        <taxon>Gammaproteobacteria</taxon>
        <taxon>Pseudomonadales</taxon>
        <taxon>Pseudomonadaceae</taxon>
        <taxon>Pseudomonas</taxon>
    </lineage>
</organism>
<protein>
    <recommendedName>
        <fullName evidence="1">DUF5623 domain-containing protein</fullName>
    </recommendedName>
</protein>
<gene>
    <name evidence="2" type="ORF">C4K04_6325</name>
</gene>
<dbReference type="Pfam" id="PF18536">
    <property type="entry name" value="DUF5623"/>
    <property type="match status" value="1"/>
</dbReference>
<dbReference type="EMBL" id="CP027753">
    <property type="protein sequence ID" value="AZE51953.1"/>
    <property type="molecule type" value="Genomic_DNA"/>
</dbReference>
<reference evidence="2 3" key="1">
    <citation type="submission" date="2018-03" db="EMBL/GenBank/DDBJ databases">
        <title>Diversity of phytobeneficial traits revealed by whole-genome analysis of worldwide-isolated phenazine-producing Pseudomonas spp.</title>
        <authorList>
            <person name="Biessy A."/>
            <person name="Novinscak A."/>
            <person name="Blom J."/>
            <person name="Leger G."/>
            <person name="Thomashow L.S."/>
            <person name="Cazorla F.M."/>
            <person name="Josic D."/>
            <person name="Filion M."/>
        </authorList>
    </citation>
    <scope>NUCLEOTIDE SEQUENCE [LARGE SCALE GENOMIC DNA]</scope>
    <source>
        <strain evidence="2 3">B25</strain>
    </source>
</reference>
<feature type="domain" description="DUF5623" evidence="1">
    <location>
        <begin position="304"/>
        <end position="414"/>
    </location>
</feature>
<proteinExistence type="predicted"/>
<evidence type="ECO:0000313" key="2">
    <source>
        <dbReference type="EMBL" id="AZE51953.1"/>
    </source>
</evidence>
<dbReference type="AlphaFoldDB" id="A0A3G7TXV3"/>
<sequence>MVTLATPPSTIDGIKRLAKAIKRESGIAHHAALEEAARKAGFQNFLHATRAITRGSDQSYTAYVTVYWNDLRSEAPSSGRYTVEVQLTRPLSELLADGPKVGGAYLRNFRLEAPDHIEMRTDASSPVSAMQYLDQASFALLFINSTGLVRVFRKENIEVMNGLERIPFADHMTGWEDPQSGDWLLLDEPYISPKPGFRKEWLQENGLHQVAPQWQGIYYPGNAVPYLISPSQALLSRIQAQVESIPDCSFPMGIPQALEYDSRFISPARAASGKPRRSRMLPTSGVSNGALAYGGAPGVRSKWRPARSMSLELHTTIGPILHKLCNSSVRTAGVTTRVYDRLNQVRSRLEDWAFMEHPGGITAEVDAKLYYGPPVDGYATPQDTLKAIEAARDVLLKGYEECKPRALLLAKIESAAADLRKKVSR</sequence>
<name>A0A3G7TXV3_9PSED</name>
<evidence type="ECO:0000313" key="3">
    <source>
        <dbReference type="Proteomes" id="UP000268048"/>
    </source>
</evidence>
<dbReference type="Proteomes" id="UP000268048">
    <property type="component" value="Chromosome"/>
</dbReference>